<evidence type="ECO:0000313" key="2">
    <source>
        <dbReference type="Proteomes" id="UP000245910"/>
    </source>
</evidence>
<organism evidence="1 2">
    <name type="scientific">Fusarium venenatum</name>
    <dbReference type="NCBI Taxonomy" id="56646"/>
    <lineage>
        <taxon>Eukaryota</taxon>
        <taxon>Fungi</taxon>
        <taxon>Dikarya</taxon>
        <taxon>Ascomycota</taxon>
        <taxon>Pezizomycotina</taxon>
        <taxon>Sordariomycetes</taxon>
        <taxon>Hypocreomycetidae</taxon>
        <taxon>Hypocreales</taxon>
        <taxon>Nectriaceae</taxon>
        <taxon>Fusarium</taxon>
    </lineage>
</organism>
<sequence length="173" mass="19366">MSPEIPPEFANLSLTPLSPPLPPLPPPPIQINPQPNFLTIVEHAVIMHSERKWKVVNMDPRGPQKNIAWNIPRSNNWLARVSSPRANTELLNMIRPAQGTTMRGYVSTWDDDVSLSIIICKIRANEQGEIEYVPGGVKPDREEYFIHWLASVMGFDAIYMPIGCCGCHSLGLT</sequence>
<dbReference type="EMBL" id="LN649231">
    <property type="protein sequence ID" value="CEI69328.1"/>
    <property type="molecule type" value="Genomic_DNA"/>
</dbReference>
<accession>A0A2L2TGU4</accession>
<protein>
    <submittedName>
        <fullName evidence="1">Uncharacterized protein</fullName>
    </submittedName>
</protein>
<dbReference type="Proteomes" id="UP000245910">
    <property type="component" value="Chromosome III"/>
</dbReference>
<evidence type="ECO:0000313" key="1">
    <source>
        <dbReference type="EMBL" id="CEI69328.1"/>
    </source>
</evidence>
<name>A0A2L2TGU4_9HYPO</name>
<proteinExistence type="predicted"/>
<reference evidence="2" key="1">
    <citation type="submission" date="2014-10" db="EMBL/GenBank/DDBJ databases">
        <authorList>
            <person name="King R."/>
        </authorList>
    </citation>
    <scope>NUCLEOTIDE SEQUENCE [LARGE SCALE GENOMIC DNA]</scope>
    <source>
        <strain evidence="2">A3/5</strain>
    </source>
</reference>
<keyword evidence="2" id="KW-1185">Reference proteome</keyword>
<dbReference type="AlphaFoldDB" id="A0A2L2TGU4"/>